<dbReference type="SUPFAM" id="SSF53092">
    <property type="entry name" value="Creatinase/prolidase N-terminal domain"/>
    <property type="match status" value="1"/>
</dbReference>
<evidence type="ECO:0000313" key="3">
    <source>
        <dbReference type="EMBL" id="MFC1852395.1"/>
    </source>
</evidence>
<dbReference type="Gene3D" id="3.90.230.10">
    <property type="entry name" value="Creatinase/methionine aminopeptidase superfamily"/>
    <property type="match status" value="1"/>
</dbReference>
<dbReference type="PANTHER" id="PTHR46112:SF2">
    <property type="entry name" value="XAA-PRO AMINOPEPTIDASE P-RELATED"/>
    <property type="match status" value="1"/>
</dbReference>
<dbReference type="CDD" id="cd01066">
    <property type="entry name" value="APP_MetAP"/>
    <property type="match status" value="1"/>
</dbReference>
<organism evidence="3 4">
    <name type="scientific">candidate division CSSED10-310 bacterium</name>
    <dbReference type="NCBI Taxonomy" id="2855610"/>
    <lineage>
        <taxon>Bacteria</taxon>
        <taxon>Bacteria division CSSED10-310</taxon>
    </lineage>
</organism>
<dbReference type="SUPFAM" id="SSF55920">
    <property type="entry name" value="Creatinase/aminopeptidase"/>
    <property type="match status" value="1"/>
</dbReference>
<feature type="domain" description="Creatinase N-terminal" evidence="2">
    <location>
        <begin position="8"/>
        <end position="132"/>
    </location>
</feature>
<dbReference type="InterPro" id="IPR000587">
    <property type="entry name" value="Creatinase_N"/>
</dbReference>
<proteinExistence type="predicted"/>
<dbReference type="EMBL" id="JBHPBY010000307">
    <property type="protein sequence ID" value="MFC1852395.1"/>
    <property type="molecule type" value="Genomic_DNA"/>
</dbReference>
<dbReference type="InterPro" id="IPR029149">
    <property type="entry name" value="Creatin/AminoP/Spt16_N"/>
</dbReference>
<keyword evidence="4" id="KW-1185">Reference proteome</keyword>
<gene>
    <name evidence="3" type="ORF">ACFL27_19530</name>
</gene>
<evidence type="ECO:0000313" key="4">
    <source>
        <dbReference type="Proteomes" id="UP001594351"/>
    </source>
</evidence>
<dbReference type="InterPro" id="IPR000994">
    <property type="entry name" value="Pept_M24"/>
</dbReference>
<dbReference type="InterPro" id="IPR050659">
    <property type="entry name" value="Peptidase_M24B"/>
</dbReference>
<reference evidence="3 4" key="1">
    <citation type="submission" date="2024-09" db="EMBL/GenBank/DDBJ databases">
        <title>Laminarin stimulates single cell rates of sulfate reduction while oxygen inhibits transcriptomic activity in coastal marine sediment.</title>
        <authorList>
            <person name="Lindsay M."/>
            <person name="Orcutt B."/>
            <person name="Emerson D."/>
            <person name="Stepanauskas R."/>
            <person name="D'Angelo T."/>
        </authorList>
    </citation>
    <scope>NUCLEOTIDE SEQUENCE [LARGE SCALE GENOMIC DNA]</scope>
    <source>
        <strain evidence="3">SAG AM-311-K15</strain>
    </source>
</reference>
<name>A0ABV6Z1S7_UNCC1</name>
<dbReference type="Proteomes" id="UP001594351">
    <property type="component" value="Unassembled WGS sequence"/>
</dbReference>
<dbReference type="Gene3D" id="3.40.350.10">
    <property type="entry name" value="Creatinase/prolidase N-terminal domain"/>
    <property type="match status" value="1"/>
</dbReference>
<evidence type="ECO:0000259" key="2">
    <source>
        <dbReference type="Pfam" id="PF01321"/>
    </source>
</evidence>
<dbReference type="PANTHER" id="PTHR46112">
    <property type="entry name" value="AMINOPEPTIDASE"/>
    <property type="match status" value="1"/>
</dbReference>
<dbReference type="InterPro" id="IPR036005">
    <property type="entry name" value="Creatinase/aminopeptidase-like"/>
</dbReference>
<comment type="caution">
    <text evidence="3">The sequence shown here is derived from an EMBL/GenBank/DDBJ whole genome shotgun (WGS) entry which is preliminary data.</text>
</comment>
<evidence type="ECO:0000259" key="1">
    <source>
        <dbReference type="Pfam" id="PF00557"/>
    </source>
</evidence>
<accession>A0ABV6Z1S7</accession>
<dbReference type="Pfam" id="PF00557">
    <property type="entry name" value="Peptidase_M24"/>
    <property type="match status" value="1"/>
</dbReference>
<sequence>MLKEYQGRIAKLQMAMKEKGLSGSFIMDRVSLFYYFGTIPSGSGYIPVQSKPELFVRRGLPRAQAESPFTVNQIKSFRTIKSFFESRSWTAAGQIGLEFDRVPHNLFLLLQKYFPEAEFVDISGILKQQRAVKSEYELDILVEAGRRAARSFAQIPTLLQAKQVTELDAMAKFEAIMRQEGHQGLVRMHAFNAEIYYGVFASGISANANTAYDVPIGTPGRYPATPFLCSQKEIQVNEPIMVDLVFGYQGYMVDQTRIYVIGSLPQPLGDAFQCALTIQEQVVSLLKPGVSGAELYQKAHDIAQDWGLAENFMGFQENRVAFIGHGVGLELDELPLLAPGYQTPLLENMVIALEPKFFFTHLGGVGIENTFRVTATGGEKLTPFPDDLITIQQ</sequence>
<feature type="domain" description="Peptidase M24" evidence="1">
    <location>
        <begin position="142"/>
        <end position="375"/>
    </location>
</feature>
<dbReference type="Pfam" id="PF01321">
    <property type="entry name" value="Creatinase_N"/>
    <property type="match status" value="1"/>
</dbReference>
<protein>
    <submittedName>
        <fullName evidence="3">M24 family metallopeptidase</fullName>
    </submittedName>
</protein>